<organism evidence="1 2">
    <name type="scientific">Dreissena polymorpha</name>
    <name type="common">Zebra mussel</name>
    <name type="synonym">Mytilus polymorpha</name>
    <dbReference type="NCBI Taxonomy" id="45954"/>
    <lineage>
        <taxon>Eukaryota</taxon>
        <taxon>Metazoa</taxon>
        <taxon>Spiralia</taxon>
        <taxon>Lophotrochozoa</taxon>
        <taxon>Mollusca</taxon>
        <taxon>Bivalvia</taxon>
        <taxon>Autobranchia</taxon>
        <taxon>Heteroconchia</taxon>
        <taxon>Euheterodonta</taxon>
        <taxon>Imparidentia</taxon>
        <taxon>Neoheterodontei</taxon>
        <taxon>Myida</taxon>
        <taxon>Dreissenoidea</taxon>
        <taxon>Dreissenidae</taxon>
        <taxon>Dreissena</taxon>
    </lineage>
</organism>
<dbReference type="PANTHER" id="PTHR23327">
    <property type="entry name" value="RING FINGER PROTEIN 127"/>
    <property type="match status" value="1"/>
</dbReference>
<proteinExistence type="predicted"/>
<sequence>MWFTISEVRKLSEKVYKVCKKWYNELHQGQRAQILQHMGELPGAENEQNFGAHGTAWHWWMTAVLPIDPRIQLAMIAMTSYKERLKGLGKVLGFLQNKRDSR</sequence>
<protein>
    <submittedName>
        <fullName evidence="1">Uncharacterized protein</fullName>
    </submittedName>
</protein>
<name>A0A9D4QU78_DREPO</name>
<dbReference type="PANTHER" id="PTHR23327:SF42">
    <property type="entry name" value="LON PEPTIDASE N-TERMINAL DOMAIN AND RING FINGER PROTEIN C14F5.10C"/>
    <property type="match status" value="1"/>
</dbReference>
<dbReference type="Proteomes" id="UP000828390">
    <property type="component" value="Unassembled WGS sequence"/>
</dbReference>
<reference evidence="1" key="2">
    <citation type="submission" date="2020-11" db="EMBL/GenBank/DDBJ databases">
        <authorList>
            <person name="McCartney M.A."/>
            <person name="Auch B."/>
            <person name="Kono T."/>
            <person name="Mallez S."/>
            <person name="Becker A."/>
            <person name="Gohl D.M."/>
            <person name="Silverstein K.A.T."/>
            <person name="Koren S."/>
            <person name="Bechman K.B."/>
            <person name="Herman A."/>
            <person name="Abrahante J.E."/>
            <person name="Garbe J."/>
        </authorList>
    </citation>
    <scope>NUCLEOTIDE SEQUENCE</scope>
    <source>
        <strain evidence="1">Duluth1</strain>
        <tissue evidence="1">Whole animal</tissue>
    </source>
</reference>
<dbReference type="GO" id="GO:0061630">
    <property type="term" value="F:ubiquitin protein ligase activity"/>
    <property type="evidence" value="ECO:0007669"/>
    <property type="project" value="TreeGrafter"/>
</dbReference>
<dbReference type="AlphaFoldDB" id="A0A9D4QU78"/>
<accession>A0A9D4QU78</accession>
<reference evidence="1" key="1">
    <citation type="journal article" date="2019" name="bioRxiv">
        <title>The Genome of the Zebra Mussel, Dreissena polymorpha: A Resource for Invasive Species Research.</title>
        <authorList>
            <person name="McCartney M.A."/>
            <person name="Auch B."/>
            <person name="Kono T."/>
            <person name="Mallez S."/>
            <person name="Zhang Y."/>
            <person name="Obille A."/>
            <person name="Becker A."/>
            <person name="Abrahante J.E."/>
            <person name="Garbe J."/>
            <person name="Badalamenti J.P."/>
            <person name="Herman A."/>
            <person name="Mangelson H."/>
            <person name="Liachko I."/>
            <person name="Sullivan S."/>
            <person name="Sone E.D."/>
            <person name="Koren S."/>
            <person name="Silverstein K.A.T."/>
            <person name="Beckman K.B."/>
            <person name="Gohl D.M."/>
        </authorList>
    </citation>
    <scope>NUCLEOTIDE SEQUENCE</scope>
    <source>
        <strain evidence="1">Duluth1</strain>
        <tissue evidence="1">Whole animal</tissue>
    </source>
</reference>
<comment type="caution">
    <text evidence="1">The sequence shown here is derived from an EMBL/GenBank/DDBJ whole genome shotgun (WGS) entry which is preliminary data.</text>
</comment>
<gene>
    <name evidence="1" type="ORF">DPMN_116734</name>
</gene>
<evidence type="ECO:0000313" key="2">
    <source>
        <dbReference type="Proteomes" id="UP000828390"/>
    </source>
</evidence>
<evidence type="ECO:0000313" key="1">
    <source>
        <dbReference type="EMBL" id="KAH3843223.1"/>
    </source>
</evidence>
<keyword evidence="2" id="KW-1185">Reference proteome</keyword>
<dbReference type="EMBL" id="JAIWYP010000004">
    <property type="protein sequence ID" value="KAH3843223.1"/>
    <property type="molecule type" value="Genomic_DNA"/>
</dbReference>